<gene>
    <name evidence="1" type="ORF">J2X31_001260</name>
</gene>
<proteinExistence type="predicted"/>
<accession>A0ABU1TP76</accession>
<keyword evidence="2" id="KW-1185">Reference proteome</keyword>
<name>A0ABU1TP76_9FLAO</name>
<evidence type="ECO:0000313" key="1">
    <source>
        <dbReference type="EMBL" id="MDR6967253.1"/>
    </source>
</evidence>
<comment type="caution">
    <text evidence="1">The sequence shown here is derived from an EMBL/GenBank/DDBJ whole genome shotgun (WGS) entry which is preliminary data.</text>
</comment>
<dbReference type="RefSeq" id="WP_310025295.1">
    <property type="nucleotide sequence ID" value="NZ_JAVDVI010000004.1"/>
</dbReference>
<dbReference type="Proteomes" id="UP001255185">
    <property type="component" value="Unassembled WGS sequence"/>
</dbReference>
<dbReference type="EMBL" id="JAVDVI010000004">
    <property type="protein sequence ID" value="MDR6967253.1"/>
    <property type="molecule type" value="Genomic_DNA"/>
</dbReference>
<reference evidence="1 2" key="1">
    <citation type="submission" date="2023-07" db="EMBL/GenBank/DDBJ databases">
        <title>Sorghum-associated microbial communities from plants grown in Nebraska, USA.</title>
        <authorList>
            <person name="Schachtman D."/>
        </authorList>
    </citation>
    <scope>NUCLEOTIDE SEQUENCE [LARGE SCALE GENOMIC DNA]</scope>
    <source>
        <strain evidence="1 2">3773</strain>
    </source>
</reference>
<evidence type="ECO:0000313" key="2">
    <source>
        <dbReference type="Proteomes" id="UP001255185"/>
    </source>
</evidence>
<protein>
    <submittedName>
        <fullName evidence="1">Uncharacterized protein</fullName>
    </submittedName>
</protein>
<sequence>MNKDYPLELKGKNKKLRELNGMQNVLMNQGKDVTFNEGTEYKALFAYIQNICKAGKIVFDGTITEDEYTITRLIKRMRAPKREEKEE</sequence>
<organism evidence="1 2">
    <name type="scientific">Flavobacterium arsenatis</name>
    <dbReference type="NCBI Taxonomy" id="1484332"/>
    <lineage>
        <taxon>Bacteria</taxon>
        <taxon>Pseudomonadati</taxon>
        <taxon>Bacteroidota</taxon>
        <taxon>Flavobacteriia</taxon>
        <taxon>Flavobacteriales</taxon>
        <taxon>Flavobacteriaceae</taxon>
        <taxon>Flavobacterium</taxon>
    </lineage>
</organism>